<gene>
    <name evidence="2" type="ORF">GCM10009069_23610</name>
</gene>
<dbReference type="AlphaFoldDB" id="A0A8J3CTP2"/>
<dbReference type="InterPro" id="IPR016181">
    <property type="entry name" value="Acyl_CoA_acyltransferase"/>
</dbReference>
<dbReference type="InterPro" id="IPR000182">
    <property type="entry name" value="GNAT_dom"/>
</dbReference>
<organism evidence="2 3">
    <name type="scientific">Algimonas arctica</name>
    <dbReference type="NCBI Taxonomy" id="1479486"/>
    <lineage>
        <taxon>Bacteria</taxon>
        <taxon>Pseudomonadati</taxon>
        <taxon>Pseudomonadota</taxon>
        <taxon>Alphaproteobacteria</taxon>
        <taxon>Maricaulales</taxon>
        <taxon>Robiginitomaculaceae</taxon>
        <taxon>Algimonas</taxon>
    </lineage>
</organism>
<sequence>MQPRQNDIQSLGHALGPTLETERLILRPLDIDADFEAICETYADAPTMRYLTGAVMDRAQTWRSIAMMLGHHMVRGYSFLSVIEKSSGQWVGRVGPWFPEG</sequence>
<dbReference type="Pfam" id="PF13302">
    <property type="entry name" value="Acetyltransf_3"/>
    <property type="match status" value="1"/>
</dbReference>
<keyword evidence="3" id="KW-1185">Reference proteome</keyword>
<comment type="caution">
    <text evidence="2">The sequence shown here is derived from an EMBL/GenBank/DDBJ whole genome shotgun (WGS) entry which is preliminary data.</text>
</comment>
<evidence type="ECO:0000313" key="3">
    <source>
        <dbReference type="Proteomes" id="UP000634004"/>
    </source>
</evidence>
<dbReference type="SUPFAM" id="SSF55729">
    <property type="entry name" value="Acyl-CoA N-acyltransferases (Nat)"/>
    <property type="match status" value="1"/>
</dbReference>
<reference evidence="2" key="2">
    <citation type="submission" date="2020-09" db="EMBL/GenBank/DDBJ databases">
        <authorList>
            <person name="Sun Q."/>
            <person name="Kim S."/>
        </authorList>
    </citation>
    <scope>NUCLEOTIDE SEQUENCE</scope>
    <source>
        <strain evidence="2">KCTC 32513</strain>
    </source>
</reference>
<dbReference type="Proteomes" id="UP000634004">
    <property type="component" value="Unassembled WGS sequence"/>
</dbReference>
<protein>
    <recommendedName>
        <fullName evidence="1">N-acetyltransferase domain-containing protein</fullName>
    </recommendedName>
</protein>
<evidence type="ECO:0000313" key="2">
    <source>
        <dbReference type="EMBL" id="GHB00067.1"/>
    </source>
</evidence>
<dbReference type="EMBL" id="BMZH01000010">
    <property type="protein sequence ID" value="GHB00067.1"/>
    <property type="molecule type" value="Genomic_DNA"/>
</dbReference>
<dbReference type="GO" id="GO:0016747">
    <property type="term" value="F:acyltransferase activity, transferring groups other than amino-acyl groups"/>
    <property type="evidence" value="ECO:0007669"/>
    <property type="project" value="InterPro"/>
</dbReference>
<evidence type="ECO:0000259" key="1">
    <source>
        <dbReference type="Pfam" id="PF13302"/>
    </source>
</evidence>
<name>A0A8J3CTP2_9PROT</name>
<dbReference type="Gene3D" id="3.40.630.30">
    <property type="match status" value="1"/>
</dbReference>
<accession>A0A8J3CTP2</accession>
<proteinExistence type="predicted"/>
<feature type="domain" description="N-acetyltransferase" evidence="1">
    <location>
        <begin position="23"/>
        <end position="98"/>
    </location>
</feature>
<reference evidence="2" key="1">
    <citation type="journal article" date="2014" name="Int. J. Syst. Evol. Microbiol.">
        <title>Complete genome sequence of Corynebacterium casei LMG S-19264T (=DSM 44701T), isolated from a smear-ripened cheese.</title>
        <authorList>
            <consortium name="US DOE Joint Genome Institute (JGI-PGF)"/>
            <person name="Walter F."/>
            <person name="Albersmeier A."/>
            <person name="Kalinowski J."/>
            <person name="Ruckert C."/>
        </authorList>
    </citation>
    <scope>NUCLEOTIDE SEQUENCE</scope>
    <source>
        <strain evidence="2">KCTC 32513</strain>
    </source>
</reference>